<keyword evidence="1" id="KW-0472">Membrane</keyword>
<comment type="caution">
    <text evidence="2">The sequence shown here is derived from an EMBL/GenBank/DDBJ whole genome shotgun (WGS) entry which is preliminary data.</text>
</comment>
<evidence type="ECO:0000256" key="1">
    <source>
        <dbReference type="SAM" id="Phobius"/>
    </source>
</evidence>
<dbReference type="AlphaFoldDB" id="A0AAE0J9Q4"/>
<name>A0AAE0J9Q4_9PEZI</name>
<dbReference type="Proteomes" id="UP001278500">
    <property type="component" value="Unassembled WGS sequence"/>
</dbReference>
<keyword evidence="1" id="KW-0812">Transmembrane</keyword>
<keyword evidence="3" id="KW-1185">Reference proteome</keyword>
<dbReference type="RefSeq" id="XP_062678940.1">
    <property type="nucleotide sequence ID" value="XM_062823187.1"/>
</dbReference>
<dbReference type="GeneID" id="87860341"/>
<feature type="transmembrane region" description="Helical" evidence="1">
    <location>
        <begin position="55"/>
        <end position="77"/>
    </location>
</feature>
<accession>A0AAE0J9Q4</accession>
<protein>
    <submittedName>
        <fullName evidence="2">Uncharacterized protein</fullName>
    </submittedName>
</protein>
<sequence>MDSRKLFQMVQHNIHSPLPFLCPHLLSFVLCHKANEYPKYNDTMACTLSLSGTMALAGIVALTLIPTTSPFLMVLVATGFKLCQSIHSFGATSSQADSHQATFPSQPFKSLGFWMLTGSGFTSAQNPGTYSSRPEAPCAFKRRQVVAGRRDARRWNGRGGGLIFLVSSCSCPAWTPC</sequence>
<gene>
    <name evidence="2" type="ORF">B0H65DRAFT_304083</name>
</gene>
<dbReference type="EMBL" id="JAUEPP010000007">
    <property type="protein sequence ID" value="KAK3339580.1"/>
    <property type="molecule type" value="Genomic_DNA"/>
</dbReference>
<organism evidence="2 3">
    <name type="scientific">Neurospora tetraspora</name>
    <dbReference type="NCBI Taxonomy" id="94610"/>
    <lineage>
        <taxon>Eukaryota</taxon>
        <taxon>Fungi</taxon>
        <taxon>Dikarya</taxon>
        <taxon>Ascomycota</taxon>
        <taxon>Pezizomycotina</taxon>
        <taxon>Sordariomycetes</taxon>
        <taxon>Sordariomycetidae</taxon>
        <taxon>Sordariales</taxon>
        <taxon>Sordariaceae</taxon>
        <taxon>Neurospora</taxon>
    </lineage>
</organism>
<evidence type="ECO:0000313" key="2">
    <source>
        <dbReference type="EMBL" id="KAK3339580.1"/>
    </source>
</evidence>
<keyword evidence="1" id="KW-1133">Transmembrane helix</keyword>
<reference evidence="2" key="1">
    <citation type="journal article" date="2023" name="Mol. Phylogenet. Evol.">
        <title>Genome-scale phylogeny and comparative genomics of the fungal order Sordariales.</title>
        <authorList>
            <person name="Hensen N."/>
            <person name="Bonometti L."/>
            <person name="Westerberg I."/>
            <person name="Brannstrom I.O."/>
            <person name="Guillou S."/>
            <person name="Cros-Aarteil S."/>
            <person name="Calhoun S."/>
            <person name="Haridas S."/>
            <person name="Kuo A."/>
            <person name="Mondo S."/>
            <person name="Pangilinan J."/>
            <person name="Riley R."/>
            <person name="LaButti K."/>
            <person name="Andreopoulos B."/>
            <person name="Lipzen A."/>
            <person name="Chen C."/>
            <person name="Yan M."/>
            <person name="Daum C."/>
            <person name="Ng V."/>
            <person name="Clum A."/>
            <person name="Steindorff A."/>
            <person name="Ohm R.A."/>
            <person name="Martin F."/>
            <person name="Silar P."/>
            <person name="Natvig D.O."/>
            <person name="Lalanne C."/>
            <person name="Gautier V."/>
            <person name="Ament-Velasquez S.L."/>
            <person name="Kruys A."/>
            <person name="Hutchinson M.I."/>
            <person name="Powell A.J."/>
            <person name="Barry K."/>
            <person name="Miller A.N."/>
            <person name="Grigoriev I.V."/>
            <person name="Debuchy R."/>
            <person name="Gladieux P."/>
            <person name="Hiltunen Thoren M."/>
            <person name="Johannesson H."/>
        </authorList>
    </citation>
    <scope>NUCLEOTIDE SEQUENCE</scope>
    <source>
        <strain evidence="2">CBS 560.94</strain>
    </source>
</reference>
<evidence type="ECO:0000313" key="3">
    <source>
        <dbReference type="Proteomes" id="UP001278500"/>
    </source>
</evidence>
<reference evidence="2" key="2">
    <citation type="submission" date="2023-06" db="EMBL/GenBank/DDBJ databases">
        <authorList>
            <consortium name="Lawrence Berkeley National Laboratory"/>
            <person name="Haridas S."/>
            <person name="Hensen N."/>
            <person name="Bonometti L."/>
            <person name="Westerberg I."/>
            <person name="Brannstrom I.O."/>
            <person name="Guillou S."/>
            <person name="Cros-Aarteil S."/>
            <person name="Calhoun S."/>
            <person name="Kuo A."/>
            <person name="Mondo S."/>
            <person name="Pangilinan J."/>
            <person name="Riley R."/>
            <person name="Labutti K."/>
            <person name="Andreopoulos B."/>
            <person name="Lipzen A."/>
            <person name="Chen C."/>
            <person name="Yanf M."/>
            <person name="Daum C."/>
            <person name="Ng V."/>
            <person name="Clum A."/>
            <person name="Steindorff A."/>
            <person name="Ohm R."/>
            <person name="Martin F."/>
            <person name="Silar P."/>
            <person name="Natvig D."/>
            <person name="Lalanne C."/>
            <person name="Gautier V."/>
            <person name="Ament-Velasquez S.L."/>
            <person name="Kruys A."/>
            <person name="Hutchinson M.I."/>
            <person name="Powell A.J."/>
            <person name="Barry K."/>
            <person name="Miller A.N."/>
            <person name="Grigoriev I.V."/>
            <person name="Debuchy R."/>
            <person name="Gladieux P."/>
            <person name="Thoren M.H."/>
            <person name="Johannesson H."/>
        </authorList>
    </citation>
    <scope>NUCLEOTIDE SEQUENCE</scope>
    <source>
        <strain evidence="2">CBS 560.94</strain>
    </source>
</reference>
<proteinExistence type="predicted"/>